<keyword evidence="9 17" id="KW-1133">Transmembrane helix</keyword>
<dbReference type="FunCoup" id="A0A2U4B6E7">
    <property type="interactions" value="336"/>
</dbReference>
<dbReference type="InParanoid" id="A0A2U4B6E7"/>
<dbReference type="GO" id="GO:0002376">
    <property type="term" value="P:immune system process"/>
    <property type="evidence" value="ECO:0007669"/>
    <property type="project" value="UniProtKB-KW"/>
</dbReference>
<dbReference type="GO" id="GO:0016020">
    <property type="term" value="C:membrane"/>
    <property type="evidence" value="ECO:0007669"/>
    <property type="project" value="UniProtKB-SubCell"/>
</dbReference>
<comment type="caution">
    <text evidence="15">Lacks conserved residue(s) required for the propagation of feature annotation.</text>
</comment>
<dbReference type="GeneID" id="101323898"/>
<dbReference type="OrthoDB" id="9833060at2759"/>
<feature type="transmembrane region" description="Helical" evidence="17">
    <location>
        <begin position="244"/>
        <end position="266"/>
    </location>
</feature>
<dbReference type="PROSITE" id="PS50923">
    <property type="entry name" value="SUSHI"/>
    <property type="match status" value="1"/>
</dbReference>
<keyword evidence="13" id="KW-0325">Glycoprotein</keyword>
<evidence type="ECO:0000256" key="2">
    <source>
        <dbReference type="ARBA" id="ARBA00004479"/>
    </source>
</evidence>
<evidence type="ECO:0000256" key="12">
    <source>
        <dbReference type="ARBA" id="ARBA00023170"/>
    </source>
</evidence>
<keyword evidence="11" id="KW-1015">Disulfide bond</keyword>
<keyword evidence="12 21" id="KW-0675">Receptor</keyword>
<evidence type="ECO:0000256" key="13">
    <source>
        <dbReference type="ARBA" id="ARBA00023180"/>
    </source>
</evidence>
<evidence type="ECO:0000256" key="11">
    <source>
        <dbReference type="ARBA" id="ARBA00023157"/>
    </source>
</evidence>
<evidence type="ECO:0000313" key="20">
    <source>
        <dbReference type="Proteomes" id="UP000245320"/>
    </source>
</evidence>
<evidence type="ECO:0000256" key="16">
    <source>
        <dbReference type="SAM" id="MobiDB-lite"/>
    </source>
</evidence>
<feature type="signal peptide" evidence="18">
    <location>
        <begin position="1"/>
        <end position="21"/>
    </location>
</feature>
<keyword evidence="8" id="KW-0391">Immunity</keyword>
<dbReference type="GO" id="GO:0019976">
    <property type="term" value="F:interleukin-2 binding"/>
    <property type="evidence" value="ECO:0007669"/>
    <property type="project" value="InterPro"/>
</dbReference>
<evidence type="ECO:0000256" key="15">
    <source>
        <dbReference type="PROSITE-ProRule" id="PRU00302"/>
    </source>
</evidence>
<feature type="region of interest" description="Disordered" evidence="16">
    <location>
        <begin position="78"/>
        <end position="104"/>
    </location>
</feature>
<evidence type="ECO:0000256" key="6">
    <source>
        <dbReference type="ARBA" id="ARBA00022729"/>
    </source>
</evidence>
<keyword evidence="10 17" id="KW-0472">Membrane</keyword>
<dbReference type="Gene3D" id="2.20.28.230">
    <property type="match status" value="3"/>
</dbReference>
<comment type="subcellular location">
    <subcellularLocation>
        <location evidence="2">Membrane</location>
        <topology evidence="2">Single-pass type I membrane protein</topology>
    </subcellularLocation>
</comment>
<evidence type="ECO:0000256" key="18">
    <source>
        <dbReference type="SAM" id="SignalP"/>
    </source>
</evidence>
<dbReference type="InterPro" id="IPR000436">
    <property type="entry name" value="Sushi_SCR_CCP_dom"/>
</dbReference>
<keyword evidence="4 15" id="KW-0768">Sushi</keyword>
<evidence type="ECO:0000259" key="19">
    <source>
        <dbReference type="PROSITE" id="PS50923"/>
    </source>
</evidence>
<dbReference type="AlphaFoldDB" id="A0A2U4B6E7"/>
<dbReference type="CDD" id="cd00033">
    <property type="entry name" value="CCP"/>
    <property type="match status" value="1"/>
</dbReference>
<dbReference type="Pfam" id="PF00084">
    <property type="entry name" value="Sushi"/>
    <property type="match status" value="1"/>
</dbReference>
<dbReference type="CTD" id="3559"/>
<keyword evidence="5 17" id="KW-0812">Transmembrane</keyword>
<keyword evidence="20" id="KW-1185">Reference proteome</keyword>
<accession>A0A2U4B6E7</accession>
<evidence type="ECO:0000256" key="17">
    <source>
        <dbReference type="SAM" id="Phobius"/>
    </source>
</evidence>
<evidence type="ECO:0000256" key="9">
    <source>
        <dbReference type="ARBA" id="ARBA00022989"/>
    </source>
</evidence>
<evidence type="ECO:0000313" key="21">
    <source>
        <dbReference type="RefSeq" id="XP_019788782.1"/>
    </source>
</evidence>
<feature type="domain" description="Sushi" evidence="19">
    <location>
        <begin position="121"/>
        <end position="186"/>
    </location>
</feature>
<evidence type="ECO:0000256" key="4">
    <source>
        <dbReference type="ARBA" id="ARBA00022659"/>
    </source>
</evidence>
<name>A0A2U4B6E7_TURTR</name>
<dbReference type="PANTHER" id="PTHR10573:SF0">
    <property type="entry name" value="INTERLEUKIN-2 RECEPTOR SUBUNIT ALPHA"/>
    <property type="match status" value="1"/>
</dbReference>
<sequence>MEPGLLMWGFFVFIVVPGCVTDACLEDPPSLRNAMFKVLRYEVGTMINCDCKKGFRRRSPFMRCTGNSSHSAWENRCHCDSTSSPKTPGKQVTPGLKEQNEETTTEMQSQMQPTGQANLPGHCKEPPPWEYEHEPLKRIYHFMAGQTVYYQCIQGFRPLQGGPTKSTCKMIYGSMRWTQPKLECISEGENSQFPGDEEPQESTDAPPGSETDFPLTTRMAGTTDFQTPTEVAATMDMFIFTTEYQIAVAGCILLLISIFLLTGLTWQQKWGLGSSRGRTGRCTPSQSRPTELQPQGNGKAKEANIH</sequence>
<proteinExistence type="predicted"/>
<feature type="chain" id="PRO_5015415364" description="Interleukin-2 receptor subunit alpha" evidence="18">
    <location>
        <begin position="22"/>
        <end position="306"/>
    </location>
</feature>
<feature type="region of interest" description="Disordered" evidence="16">
    <location>
        <begin position="187"/>
        <end position="216"/>
    </location>
</feature>
<evidence type="ECO:0000256" key="3">
    <source>
        <dbReference type="ARBA" id="ARBA00013445"/>
    </source>
</evidence>
<keyword evidence="7" id="KW-0677">Repeat</keyword>
<reference evidence="21" key="1">
    <citation type="submission" date="2025-08" db="UniProtKB">
        <authorList>
            <consortium name="RefSeq"/>
        </authorList>
    </citation>
    <scope>IDENTIFICATION</scope>
    <source>
        <tissue evidence="21">Spleen</tissue>
    </source>
</reference>
<evidence type="ECO:0000256" key="5">
    <source>
        <dbReference type="ARBA" id="ARBA00022692"/>
    </source>
</evidence>
<dbReference type="InterPro" id="IPR015486">
    <property type="entry name" value="IL-2_rcpt_alpha"/>
</dbReference>
<dbReference type="PANTHER" id="PTHR10573">
    <property type="entry name" value="INTERLEUKIN-2 RECEPTOR ALPHA CHAIN"/>
    <property type="match status" value="1"/>
</dbReference>
<feature type="region of interest" description="Disordered" evidence="16">
    <location>
        <begin position="271"/>
        <end position="306"/>
    </location>
</feature>
<comment type="function">
    <text evidence="1">Receptor for interleukin-2. The receptor is involved in the regulation of immune tolerance by controlling regulatory T cells (TREGs) activity. TREGs suppress the activation and expansion of autoreactive T-cells.</text>
</comment>
<evidence type="ECO:0000256" key="14">
    <source>
        <dbReference type="ARBA" id="ARBA00025938"/>
    </source>
</evidence>
<organism evidence="20 21">
    <name type="scientific">Tursiops truncatus</name>
    <name type="common">Atlantic bottle-nosed dolphin</name>
    <name type="synonym">Delphinus truncatus</name>
    <dbReference type="NCBI Taxonomy" id="9739"/>
    <lineage>
        <taxon>Eukaryota</taxon>
        <taxon>Metazoa</taxon>
        <taxon>Chordata</taxon>
        <taxon>Craniata</taxon>
        <taxon>Vertebrata</taxon>
        <taxon>Euteleostomi</taxon>
        <taxon>Mammalia</taxon>
        <taxon>Eutheria</taxon>
        <taxon>Laurasiatheria</taxon>
        <taxon>Artiodactyla</taxon>
        <taxon>Whippomorpha</taxon>
        <taxon>Cetacea</taxon>
        <taxon>Odontoceti</taxon>
        <taxon>Delphinidae</taxon>
        <taxon>Tursiops</taxon>
    </lineage>
</organism>
<keyword evidence="6 18" id="KW-0732">Signal</keyword>
<evidence type="ECO:0000256" key="1">
    <source>
        <dbReference type="ARBA" id="ARBA00002381"/>
    </source>
</evidence>
<dbReference type="Proteomes" id="UP000245320">
    <property type="component" value="Chromosome 2"/>
</dbReference>
<feature type="compositionally biased region" description="Polar residues" evidence="16">
    <location>
        <begin position="282"/>
        <end position="296"/>
    </location>
</feature>
<dbReference type="GO" id="GO:0006954">
    <property type="term" value="P:inflammatory response"/>
    <property type="evidence" value="ECO:0007669"/>
    <property type="project" value="TreeGrafter"/>
</dbReference>
<dbReference type="RefSeq" id="XP_019788782.1">
    <property type="nucleotide sequence ID" value="XM_019933223.2"/>
</dbReference>
<dbReference type="InterPro" id="IPR035976">
    <property type="entry name" value="Sushi/SCR/CCP_sf"/>
</dbReference>
<protein>
    <recommendedName>
        <fullName evidence="3">Interleukin-2 receptor subunit alpha</fullName>
    </recommendedName>
</protein>
<gene>
    <name evidence="21" type="primary">IL2RA</name>
</gene>
<dbReference type="SUPFAM" id="SSF57535">
    <property type="entry name" value="Complement control module/SCR domain"/>
    <property type="match status" value="2"/>
</dbReference>
<evidence type="ECO:0000256" key="10">
    <source>
        <dbReference type="ARBA" id="ARBA00023136"/>
    </source>
</evidence>
<evidence type="ECO:0000256" key="8">
    <source>
        <dbReference type="ARBA" id="ARBA00022859"/>
    </source>
</evidence>
<dbReference type="GO" id="GO:0004911">
    <property type="term" value="F:interleukin-2 receptor activity"/>
    <property type="evidence" value="ECO:0007669"/>
    <property type="project" value="InterPro"/>
</dbReference>
<evidence type="ECO:0000256" key="7">
    <source>
        <dbReference type="ARBA" id="ARBA00022737"/>
    </source>
</evidence>
<dbReference type="SMART" id="SM00032">
    <property type="entry name" value="CCP"/>
    <property type="match status" value="2"/>
</dbReference>
<comment type="subunit">
    <text evidence="14">Non-covalent dimer of an alpha and a beta subunit. IL2R exists in 3 different forms: a high affinity dimer, an intermediate affinity monomer (beta subunit), and a low affinity monomer (alpha subunit). The high and intermediate affinity forms also associate with a gamma subunit.</text>
</comment>